<name>A0A193QNZ4_SODGM</name>
<protein>
    <submittedName>
        <fullName evidence="1">Uncharacterized protein</fullName>
    </submittedName>
</protein>
<sequence length="82" mass="9246">MRRVVRSVTSDSVHLNLSGHYHRRIDSDLTDVLHGALTLKQLATVNEYNGNTYLSIKNGIKGKVEEKFNGYSLEIEGLTRLC</sequence>
<organism evidence="1 2">
    <name type="scientific">Sodalis glossinidius (strain morsitans)</name>
    <dbReference type="NCBI Taxonomy" id="343509"/>
    <lineage>
        <taxon>Bacteria</taxon>
        <taxon>Pseudomonadati</taxon>
        <taxon>Pseudomonadota</taxon>
        <taxon>Gammaproteobacteria</taxon>
        <taxon>Enterobacterales</taxon>
        <taxon>Bruguierivoracaceae</taxon>
        <taxon>Sodalis</taxon>
    </lineage>
</organism>
<dbReference type="Proteomes" id="UP000245838">
    <property type="component" value="Plasmid psg2"/>
</dbReference>
<reference evidence="2" key="1">
    <citation type="submission" date="2015-05" db="EMBL/GenBank/DDBJ databases">
        <authorList>
            <person name="Goodhead I."/>
        </authorList>
    </citation>
    <scope>NUCLEOTIDE SEQUENCE [LARGE SCALE GENOMIC DNA]</scope>
    <source>
        <strain evidence="2">morsitans</strain>
        <plasmid evidence="2">psg2</plasmid>
    </source>
</reference>
<accession>A0A193QNZ4</accession>
<geneLocation type="plasmid" evidence="2">
    <name>psg2</name>
</geneLocation>
<proteinExistence type="predicted"/>
<dbReference type="EMBL" id="LN854559">
    <property type="protein sequence ID" value="CRL46886.1"/>
    <property type="molecule type" value="Genomic_DNA"/>
</dbReference>
<dbReference type="AlphaFoldDB" id="A0A193QNZ4"/>
<evidence type="ECO:0000313" key="2">
    <source>
        <dbReference type="Proteomes" id="UP000245838"/>
    </source>
</evidence>
<gene>
    <name evidence="1" type="ORF">SGGMMB4_05855</name>
</gene>
<evidence type="ECO:0000313" key="1">
    <source>
        <dbReference type="EMBL" id="CRL46886.1"/>
    </source>
</evidence>